<reference evidence="1" key="1">
    <citation type="submission" date="2024-02" db="EMBL/GenBank/DDBJ databases">
        <authorList>
            <consortium name="ELIXIR-Norway"/>
            <consortium name="Elixir Norway"/>
        </authorList>
    </citation>
    <scope>NUCLEOTIDE SEQUENCE</scope>
</reference>
<dbReference type="EMBL" id="OZ020105">
    <property type="protein sequence ID" value="CAK9257633.1"/>
    <property type="molecule type" value="Genomic_DNA"/>
</dbReference>
<gene>
    <name evidence="1" type="ORF">CSSPJE1EN1_LOCUS3111</name>
</gene>
<sequence>MEPFGASIHPINFSSSFPAIHPVSGNGVSYPGALVLSDAIKGVGFIYLVVKGLKKAHKFPNLTKQQLKESPAIESHGNLGENHDTGGIYRGLATEGSIHTRPIASQTNTGFGHGGGNAKASVQACKNGSLGLGTGDNRIFPADSREADLGSGLDQMNGERAVRKSVEGPHWSKGLGFEGVVTTVAGLSQQVQYKKEFVTVVKVADGVVEGMKAANGVFQTLNSPVGDVLLGIGTGNGVVLGLKTVKIVLKGVKISKGLTTIRKLCSNKQAAAIGASVDSAMKSNDNIISQRLKAIVEGLKASDAVANIVMISKEVGKYIGMDSPENLLSWGVMMKGFKFTKSAMKVLAPISQIHWGLISAAGDTILKIKGTVEGIGVLVKACVLSKEVYVVIIKAVGVSKGATAAMTALSEARAVPGDVSNVKISEETKTEYRKKCLCRGRTKLAGGRLHPYMVLRSSSARQSPLISDVSKFLSLPMASMSRHTSSERDYSKPPVIFSFPSSCYPPFLSLAFPVDPPRIFDETKLPENWDLPS</sequence>
<accession>A0ABP0VT35</accession>
<protein>
    <recommendedName>
        <fullName evidence="3">Senescence domain-containing protein</fullName>
    </recommendedName>
</protein>
<organism evidence="1 2">
    <name type="scientific">Sphagnum jensenii</name>
    <dbReference type="NCBI Taxonomy" id="128206"/>
    <lineage>
        <taxon>Eukaryota</taxon>
        <taxon>Viridiplantae</taxon>
        <taxon>Streptophyta</taxon>
        <taxon>Embryophyta</taxon>
        <taxon>Bryophyta</taxon>
        <taxon>Sphagnophytina</taxon>
        <taxon>Sphagnopsida</taxon>
        <taxon>Sphagnales</taxon>
        <taxon>Sphagnaceae</taxon>
        <taxon>Sphagnum</taxon>
    </lineage>
</organism>
<dbReference type="Proteomes" id="UP001497444">
    <property type="component" value="Chromosome 10"/>
</dbReference>
<keyword evidence="2" id="KW-1185">Reference proteome</keyword>
<name>A0ABP0VT35_9BRYO</name>
<proteinExistence type="predicted"/>
<evidence type="ECO:0000313" key="2">
    <source>
        <dbReference type="Proteomes" id="UP001497444"/>
    </source>
</evidence>
<evidence type="ECO:0008006" key="3">
    <source>
        <dbReference type="Google" id="ProtNLM"/>
    </source>
</evidence>
<evidence type="ECO:0000313" key="1">
    <source>
        <dbReference type="EMBL" id="CAK9257633.1"/>
    </source>
</evidence>